<keyword evidence="4" id="KW-0675">Receptor</keyword>
<dbReference type="PROSITE" id="PS00022">
    <property type="entry name" value="EGF_1"/>
    <property type="match status" value="1"/>
</dbReference>
<dbReference type="GO" id="GO:0016301">
    <property type="term" value="F:kinase activity"/>
    <property type="evidence" value="ECO:0007669"/>
    <property type="project" value="UniProtKB-KW"/>
</dbReference>
<evidence type="ECO:0000259" key="3">
    <source>
        <dbReference type="PROSITE" id="PS50026"/>
    </source>
</evidence>
<feature type="signal peptide" evidence="2">
    <location>
        <begin position="1"/>
        <end position="23"/>
    </location>
</feature>
<sequence length="531" mass="60300">MKSLKTEILVFLVLTFSSTSVLGDGYDITTVYKFHAQEESDENGTTTNRYFNTCSVTVHPQTNAIGLPYTSSRDVLYPLKTPSIPSLWNTGNEWKTLMSDEATEAKLDTTTMVTDDFYKVTDKDIFDAFEKNYVTTISDRWSHNYNTEIYRYPDMNDYYNNYQNIFLQVQVSKSYAGKVGIELLDRSSEKIVLQVHSTNNTIQVCPSWSECEDHVYERSTEYQISLYITLKGHLKIYDGIAKKMMFAEKSYPNHKIIDWATVSIRQINDNHGYYRNFKIVSLELLNVLSGDKTHISPWFQNKNNYSSLFISYARKSGRSVSIQLKEFGTGNVMQLSFEELSVINSTQSGYNEMVLAKVHVRFPENWTQMKQIQIKVDPEAYIRDIWEGGDQEMYKLDDSQTCVKNGITEIYDVVLKAPKREVKVSKCFNGGKLGQDKGACECPPGFTGDACEIACGRNSYGQKCPNQCSGTGTDCKGIPCITGTKTRERIPTAVSTQYNCPMIGIPCITGSKTRERIPTAVSTQYNCPMDR</sequence>
<dbReference type="PROSITE" id="PS50026">
    <property type="entry name" value="EGF_3"/>
    <property type="match status" value="1"/>
</dbReference>
<feature type="domain" description="EGF-like" evidence="3">
    <location>
        <begin position="418"/>
        <end position="452"/>
    </location>
</feature>
<keyword evidence="1" id="KW-0245">EGF-like domain</keyword>
<evidence type="ECO:0000313" key="4">
    <source>
        <dbReference type="EMBL" id="CAG6638410.1"/>
    </source>
</evidence>
<organism evidence="4">
    <name type="scientific">Cacopsylla melanoneura</name>
    <dbReference type="NCBI Taxonomy" id="428564"/>
    <lineage>
        <taxon>Eukaryota</taxon>
        <taxon>Metazoa</taxon>
        <taxon>Ecdysozoa</taxon>
        <taxon>Arthropoda</taxon>
        <taxon>Hexapoda</taxon>
        <taxon>Insecta</taxon>
        <taxon>Pterygota</taxon>
        <taxon>Neoptera</taxon>
        <taxon>Paraneoptera</taxon>
        <taxon>Hemiptera</taxon>
        <taxon>Sternorrhyncha</taxon>
        <taxon>Psylloidea</taxon>
        <taxon>Psyllidae</taxon>
        <taxon>Psyllinae</taxon>
        <taxon>Cacopsylla</taxon>
    </lineage>
</organism>
<keyword evidence="2" id="KW-0732">Signal</keyword>
<keyword evidence="1" id="KW-1015">Disulfide bond</keyword>
<reference evidence="4" key="1">
    <citation type="submission" date="2021-05" db="EMBL/GenBank/DDBJ databases">
        <authorList>
            <person name="Alioto T."/>
            <person name="Alioto T."/>
            <person name="Gomez Garrido J."/>
        </authorList>
    </citation>
    <scope>NUCLEOTIDE SEQUENCE</scope>
</reference>
<keyword evidence="4" id="KW-0418">Kinase</keyword>
<keyword evidence="4" id="KW-0808">Transferase</keyword>
<protein>
    <submittedName>
        <fullName evidence="4">Tyrosine-protein kinase receptor Tie-1</fullName>
    </submittedName>
</protein>
<feature type="disulfide bond" evidence="1">
    <location>
        <begin position="442"/>
        <end position="451"/>
    </location>
</feature>
<dbReference type="AlphaFoldDB" id="A0A8D8QU57"/>
<evidence type="ECO:0000256" key="1">
    <source>
        <dbReference type="PROSITE-ProRule" id="PRU00076"/>
    </source>
</evidence>
<proteinExistence type="predicted"/>
<evidence type="ECO:0000256" key="2">
    <source>
        <dbReference type="SAM" id="SignalP"/>
    </source>
</evidence>
<dbReference type="InterPro" id="IPR000742">
    <property type="entry name" value="EGF"/>
</dbReference>
<dbReference type="Gene3D" id="2.170.300.10">
    <property type="entry name" value="Tie2 ligand-binding domain superfamily"/>
    <property type="match status" value="1"/>
</dbReference>
<comment type="caution">
    <text evidence="1">Lacks conserved residue(s) required for the propagation of feature annotation.</text>
</comment>
<accession>A0A8D8QU57</accession>
<name>A0A8D8QU57_9HEMI</name>
<feature type="chain" id="PRO_5034976941" evidence="2">
    <location>
        <begin position="24"/>
        <end position="531"/>
    </location>
</feature>
<dbReference type="EMBL" id="HBUF01102503">
    <property type="protein sequence ID" value="CAG6638410.1"/>
    <property type="molecule type" value="Transcribed_RNA"/>
</dbReference>